<evidence type="ECO:0000256" key="1">
    <source>
        <dbReference type="SAM" id="MobiDB-lite"/>
    </source>
</evidence>
<feature type="region of interest" description="Disordered" evidence="1">
    <location>
        <begin position="24"/>
        <end position="61"/>
    </location>
</feature>
<dbReference type="RefSeq" id="WP_261190117.1">
    <property type="nucleotide sequence ID" value="NZ_JAXBLV010000013.1"/>
</dbReference>
<name>A0ABU5EWN7_9BACT</name>
<comment type="caution">
    <text evidence="2">The sequence shown here is derived from an EMBL/GenBank/DDBJ whole genome shotgun (WGS) entry which is preliminary data.</text>
</comment>
<protein>
    <recommendedName>
        <fullName evidence="4">Secreted protein</fullName>
    </recommendedName>
</protein>
<reference evidence="3" key="1">
    <citation type="journal article" date="2023" name="Mar. Drugs">
        <title>Gemmata algarum, a Novel Planctomycete Isolated from an Algal Mat, Displays Antimicrobial Activity.</title>
        <authorList>
            <person name="Kumar G."/>
            <person name="Kallscheuer N."/>
            <person name="Kashif M."/>
            <person name="Ahamad S."/>
            <person name="Jagadeeshwari U."/>
            <person name="Pannikurungottu S."/>
            <person name="Haufschild T."/>
            <person name="Kabuu M."/>
            <person name="Sasikala C."/>
            <person name="Jogler C."/>
            <person name="Ramana C."/>
        </authorList>
    </citation>
    <scope>NUCLEOTIDE SEQUENCE [LARGE SCALE GENOMIC DNA]</scope>
    <source>
        <strain evidence="3">JC673</strain>
    </source>
</reference>
<accession>A0ABU5EWN7</accession>
<evidence type="ECO:0008006" key="4">
    <source>
        <dbReference type="Google" id="ProtNLM"/>
    </source>
</evidence>
<evidence type="ECO:0000313" key="3">
    <source>
        <dbReference type="Proteomes" id="UP001272242"/>
    </source>
</evidence>
<feature type="region of interest" description="Disordered" evidence="1">
    <location>
        <begin position="93"/>
        <end position="112"/>
    </location>
</feature>
<dbReference type="PROSITE" id="PS51257">
    <property type="entry name" value="PROKAR_LIPOPROTEIN"/>
    <property type="match status" value="1"/>
</dbReference>
<keyword evidence="3" id="KW-1185">Reference proteome</keyword>
<dbReference type="Proteomes" id="UP001272242">
    <property type="component" value="Unassembled WGS sequence"/>
</dbReference>
<gene>
    <name evidence="2" type="ORF">R5W23_000749</name>
</gene>
<dbReference type="EMBL" id="JAXBLV010000013">
    <property type="protein sequence ID" value="MDY3558029.1"/>
    <property type="molecule type" value="Genomic_DNA"/>
</dbReference>
<evidence type="ECO:0000313" key="2">
    <source>
        <dbReference type="EMBL" id="MDY3558029.1"/>
    </source>
</evidence>
<proteinExistence type="predicted"/>
<organism evidence="2 3">
    <name type="scientific">Gemmata algarum</name>
    <dbReference type="NCBI Taxonomy" id="2975278"/>
    <lineage>
        <taxon>Bacteria</taxon>
        <taxon>Pseudomonadati</taxon>
        <taxon>Planctomycetota</taxon>
        <taxon>Planctomycetia</taxon>
        <taxon>Gemmatales</taxon>
        <taxon>Gemmataceae</taxon>
        <taxon>Gemmata</taxon>
    </lineage>
</organism>
<sequence length="387" mass="40997">MRLPSRNSFLVATVAAVALTAGCGKKAPAPSRTENAGGAGVTPAPPVTPAAGVTPAPAEPNAALYGPELGEAFLPADASTAPLRPRKTDTVYKLSNPRIGTPKPTRFGPRPGSGQALMLDWEKVADGPNGGMTVVIRLATGKDMRVPIQSPGGDRAGTIEMEVAYRGPWTGELPKDAELYVIREEHGYGVAFRKTFKVSNSVILGTTRFPITAARAWTAEETAKLRTPPPAPPKELWASPGTGEETELAGIPEPHKFKRWTVDGGKPIVGFDYSVGGWDGESCLGGLWPLFDRDWPDHGQQRVMARPGYAVGGLTVKSNKFVDGIRVTFMRVKPDGRLDPADKYESPWCGPHGSGKKETKLGGDGRAVIGLITDKAAVLHAVGLVVQ</sequence>
<feature type="region of interest" description="Disordered" evidence="1">
    <location>
        <begin position="221"/>
        <end position="246"/>
    </location>
</feature>